<dbReference type="AlphaFoldDB" id="B4DBJ5"/>
<evidence type="ECO:0000256" key="1">
    <source>
        <dbReference type="SAM" id="MobiDB-lite"/>
    </source>
</evidence>
<dbReference type="InterPro" id="IPR036366">
    <property type="entry name" value="PGBDSf"/>
</dbReference>
<feature type="region of interest" description="Disordered" evidence="1">
    <location>
        <begin position="51"/>
        <end position="82"/>
    </location>
</feature>
<proteinExistence type="predicted"/>
<dbReference type="Proteomes" id="UP000005824">
    <property type="component" value="Unassembled WGS sequence"/>
</dbReference>
<dbReference type="InterPro" id="IPR036365">
    <property type="entry name" value="PGBD-like_sf"/>
</dbReference>
<dbReference type="STRING" id="497964.CfE428DRAFT_6286"/>
<dbReference type="EMBL" id="ABVL01000038">
    <property type="protein sequence ID" value="EDY16182.1"/>
    <property type="molecule type" value="Genomic_DNA"/>
</dbReference>
<gene>
    <name evidence="3" type="ORF">CfE428DRAFT_6286</name>
</gene>
<name>B4DBJ5_9BACT</name>
<evidence type="ECO:0000313" key="4">
    <source>
        <dbReference type="Proteomes" id="UP000005824"/>
    </source>
</evidence>
<keyword evidence="4" id="KW-1185">Reference proteome</keyword>
<sequence length="200" mass="22187">MRSAPNMRSRPSTTTFAPSVAQRNNINAQRNIRGRNGPSVAFGGSVNNNATLNARGARTNNNFATTNRSRTMSTRDARSFGVPDQTWRDWDRGRTHEWHNHHFRWFNGNWIIIDPGIPYDYGYYGDDYGAPYTDYSYSTPDSGSLVMSAQDRLNRLGYSAGPVDGVFGAQTRDALADFQNDNNLPVSGALDTATVRALGL</sequence>
<dbReference type="eggNOG" id="COG3409">
    <property type="taxonomic scope" value="Bacteria"/>
</dbReference>
<dbReference type="Pfam" id="PF01471">
    <property type="entry name" value="PG_binding_1"/>
    <property type="match status" value="1"/>
</dbReference>
<dbReference type="SUPFAM" id="SSF47090">
    <property type="entry name" value="PGBD-like"/>
    <property type="match status" value="1"/>
</dbReference>
<reference evidence="3 4" key="1">
    <citation type="journal article" date="2011" name="J. Bacteriol.">
        <title>Genome sequence of Chthoniobacter flavus Ellin428, an aerobic heterotrophic soil bacterium.</title>
        <authorList>
            <person name="Kant R."/>
            <person name="van Passel M.W."/>
            <person name="Palva A."/>
            <person name="Lucas S."/>
            <person name="Lapidus A."/>
            <person name="Glavina Del Rio T."/>
            <person name="Dalin E."/>
            <person name="Tice H."/>
            <person name="Bruce D."/>
            <person name="Goodwin L."/>
            <person name="Pitluck S."/>
            <person name="Larimer F.W."/>
            <person name="Land M.L."/>
            <person name="Hauser L."/>
            <person name="Sangwan P."/>
            <person name="de Vos W.M."/>
            <person name="Janssen P.H."/>
            <person name="Smidt H."/>
        </authorList>
    </citation>
    <scope>NUCLEOTIDE SEQUENCE [LARGE SCALE GENOMIC DNA]</scope>
    <source>
        <strain evidence="3 4">Ellin428</strain>
    </source>
</reference>
<accession>B4DBJ5</accession>
<organism evidence="3 4">
    <name type="scientific">Chthoniobacter flavus Ellin428</name>
    <dbReference type="NCBI Taxonomy" id="497964"/>
    <lineage>
        <taxon>Bacteria</taxon>
        <taxon>Pseudomonadati</taxon>
        <taxon>Verrucomicrobiota</taxon>
        <taxon>Spartobacteria</taxon>
        <taxon>Chthoniobacterales</taxon>
        <taxon>Chthoniobacteraceae</taxon>
        <taxon>Chthoniobacter</taxon>
    </lineage>
</organism>
<evidence type="ECO:0000313" key="3">
    <source>
        <dbReference type="EMBL" id="EDY16182.1"/>
    </source>
</evidence>
<feature type="compositionally biased region" description="Low complexity" evidence="1">
    <location>
        <begin position="53"/>
        <end position="71"/>
    </location>
</feature>
<dbReference type="InterPro" id="IPR002477">
    <property type="entry name" value="Peptidoglycan-bd-like"/>
</dbReference>
<dbReference type="InParanoid" id="B4DBJ5"/>
<comment type="caution">
    <text evidence="3">The sequence shown here is derived from an EMBL/GenBank/DDBJ whole genome shotgun (WGS) entry which is preliminary data.</text>
</comment>
<protein>
    <submittedName>
        <fullName evidence="3">Peptidoglycan-binding domain 1 protein</fullName>
    </submittedName>
</protein>
<dbReference type="Gene3D" id="1.10.101.10">
    <property type="entry name" value="PGBD-like superfamily/PGBD"/>
    <property type="match status" value="1"/>
</dbReference>
<feature type="domain" description="Peptidoglycan binding-like" evidence="2">
    <location>
        <begin position="142"/>
        <end position="198"/>
    </location>
</feature>
<evidence type="ECO:0000259" key="2">
    <source>
        <dbReference type="Pfam" id="PF01471"/>
    </source>
</evidence>